<dbReference type="OrthoDB" id="4761949at2"/>
<reference evidence="2 3" key="1">
    <citation type="journal article" date="2018" name="Syst. Appl. Microbiol.">
        <title>Corynebacterium heidelbergense sp. nov., isolated from the preen glands of Egyptian geese (Alopochen aegyptiacus).</title>
        <authorList>
            <person name="Braun M.S."/>
            <person name="Wang E."/>
            <person name="Zimmermann S."/>
            <person name="Wink M."/>
        </authorList>
    </citation>
    <scope>NUCLEOTIDE SEQUENCE [LARGE SCALE GENOMIC DNA]</scope>
    <source>
        <strain evidence="2 3">DSM 104638</strain>
    </source>
</reference>
<comment type="caution">
    <text evidence="2">The sequence shown here is derived from an EMBL/GenBank/DDBJ whole genome shotgun (WGS) entry which is preliminary data.</text>
</comment>
<accession>A0A364VE48</accession>
<gene>
    <name evidence="2" type="ORF">CWC39_00885</name>
</gene>
<organism evidence="2 3">
    <name type="scientific">Corynebacterium heidelbergense</name>
    <dbReference type="NCBI Taxonomy" id="2055947"/>
    <lineage>
        <taxon>Bacteria</taxon>
        <taxon>Bacillati</taxon>
        <taxon>Actinomycetota</taxon>
        <taxon>Actinomycetes</taxon>
        <taxon>Mycobacteriales</taxon>
        <taxon>Corynebacteriaceae</taxon>
        <taxon>Corynebacterium</taxon>
    </lineage>
</organism>
<feature type="coiled-coil region" evidence="1">
    <location>
        <begin position="103"/>
        <end position="130"/>
    </location>
</feature>
<sequence>MAGGCWPGKLIADLPQIKQHSPEVEADLLRFYGVDYRDRWRGRLSIRRLLVLVRGLPDDSAYKSAVGGVFPISPETMVLMDLFHAVSGQRHWYRTAKADTDKRQRLAREREASRARVAKMRREAREHNARVLARRAAEANN</sequence>
<evidence type="ECO:0000313" key="3">
    <source>
        <dbReference type="Proteomes" id="UP000251047"/>
    </source>
</evidence>
<dbReference type="RefSeq" id="WP_112768641.1">
    <property type="nucleotide sequence ID" value="NZ_CP063191.1"/>
</dbReference>
<dbReference type="Proteomes" id="UP000251047">
    <property type="component" value="Unassembled WGS sequence"/>
</dbReference>
<proteinExistence type="predicted"/>
<evidence type="ECO:0000256" key="1">
    <source>
        <dbReference type="SAM" id="Coils"/>
    </source>
</evidence>
<evidence type="ECO:0000313" key="2">
    <source>
        <dbReference type="EMBL" id="RAV34925.1"/>
    </source>
</evidence>
<keyword evidence="1" id="KW-0175">Coiled coil</keyword>
<protein>
    <submittedName>
        <fullName evidence="2">Uncharacterized protein</fullName>
    </submittedName>
</protein>
<dbReference type="EMBL" id="PHQP01000003">
    <property type="protein sequence ID" value="RAV34925.1"/>
    <property type="molecule type" value="Genomic_DNA"/>
</dbReference>
<name>A0A364VE48_9CORY</name>
<dbReference type="AlphaFoldDB" id="A0A364VE48"/>